<name>A0A1W6LPN4_9BACT</name>
<accession>A0A1W6LPN4</accession>
<reference evidence="3" key="1">
    <citation type="submission" date="2017-04" db="EMBL/GenBank/DDBJ databases">
        <title>Comparative genomics and description of representatives of a novel lineage of planctomycetes thriving in anoxic sediments.</title>
        <authorList>
            <person name="Spring S."/>
            <person name="Bunk B."/>
            <person name="Sproer C."/>
        </authorList>
    </citation>
    <scope>NUCLEOTIDE SEQUENCE [LARGE SCALE GENOMIC DNA]</scope>
    <source>
        <strain evidence="3">ST-PulAB-D4</strain>
    </source>
</reference>
<proteinExistence type="predicted"/>
<dbReference type="Proteomes" id="UP000193334">
    <property type="component" value="Chromosome"/>
</dbReference>
<keyword evidence="3" id="KW-1185">Reference proteome</keyword>
<feature type="signal peptide" evidence="1">
    <location>
        <begin position="1"/>
        <end position="24"/>
    </location>
</feature>
<dbReference type="AlphaFoldDB" id="A0A1W6LPN4"/>
<dbReference type="RefSeq" id="WP_085756385.1">
    <property type="nucleotide sequence ID" value="NZ_CP021023.1"/>
</dbReference>
<dbReference type="KEGG" id="pbp:STSP1_02188"/>
<sequence precursor="true">MNKTLRLRLCLLFSVSLICLSGFSADPQIGYVYPAGACRGDTVTAVFGGQALWSVNEVLSSCEDIEAEFVDKANHRSPRSRRVYMPLVRARHKGKSDEHIQKLRKEMLKKEGRKEGDWYINRIEKMNKKQFQHFVEAAVRLNRLQRTNQIDQKVIAKIKVSEDAAPGRYQLRLRGRNGITNPVVFMVGVNKEFREYEPNTREPRKGDVLQHPAVINGQITPGDVDKFYFNASKGEKLVIKTQARTLVPYLADSVPGWFQAVVSVRDQAGREAAFCDDFRNQPDPVILFDVPSTGKYTLEIRDAIYRGREDFVYRISIDKSPFVQSVFPLGAEKGGKVRAKLEGWNLPAKSAAFNSTDECGVKADYIRKAGLISNQFKYCVGRLPEMVEKETPKNSPQAVELPITANGKIAAGGDVDSFSFNAEKGRSYVFEVWAARLNSPLDSFLRIKNKEGKILAFNDDSEKTRTGMITHFADSYLVYKAKQSGTLFAEITDARGEGSSSHCYRLRISEPMPDFKVFTDRSSSRHNLGDYQMLKFSALRKDGFDGAIEISVSNEKSGYSLEGAVIPQGKDCVFATLHAPAKPAERLAELEFIAEAAAGGRKIVRSVTPADDTTQAFVLHHLVPAEAFLAELRGKGRRVFPVSVESKEPVKIVEGRGGTVSIKTAGHLRGKYGSIILSKKEGPEAIDYANIIPKKNGYDIKFRAREGIKAGDKGNIILEAKARIKPRKKDGKVNTWNLGCLPAIRYEVVSGA</sequence>
<protein>
    <recommendedName>
        <fullName evidence="4">Subtilase-type serine protease</fullName>
    </recommendedName>
</protein>
<dbReference type="Gene3D" id="2.60.120.380">
    <property type="match status" value="2"/>
</dbReference>
<evidence type="ECO:0000313" key="2">
    <source>
        <dbReference type="EMBL" id="ARN57765.1"/>
    </source>
</evidence>
<keyword evidence="1" id="KW-0732">Signal</keyword>
<evidence type="ECO:0000256" key="1">
    <source>
        <dbReference type="SAM" id="SignalP"/>
    </source>
</evidence>
<dbReference type="EMBL" id="CP021023">
    <property type="protein sequence ID" value="ARN57765.1"/>
    <property type="molecule type" value="Genomic_DNA"/>
</dbReference>
<feature type="chain" id="PRO_5013162288" description="Subtilase-type serine protease" evidence="1">
    <location>
        <begin position="25"/>
        <end position="752"/>
    </location>
</feature>
<dbReference type="STRING" id="1941349.STSP1_02188"/>
<evidence type="ECO:0000313" key="3">
    <source>
        <dbReference type="Proteomes" id="UP000193334"/>
    </source>
</evidence>
<gene>
    <name evidence="2" type="ORF">STSP1_02188</name>
</gene>
<organism evidence="2 3">
    <name type="scientific">Sedimentisphaera salicampi</name>
    <dbReference type="NCBI Taxonomy" id="1941349"/>
    <lineage>
        <taxon>Bacteria</taxon>
        <taxon>Pseudomonadati</taxon>
        <taxon>Planctomycetota</taxon>
        <taxon>Phycisphaerae</taxon>
        <taxon>Sedimentisphaerales</taxon>
        <taxon>Sedimentisphaeraceae</taxon>
        <taxon>Sedimentisphaera</taxon>
    </lineage>
</organism>
<evidence type="ECO:0008006" key="4">
    <source>
        <dbReference type="Google" id="ProtNLM"/>
    </source>
</evidence>